<dbReference type="AlphaFoldDB" id="A0A4Y7TTJ3"/>
<dbReference type="InterPro" id="IPR011008">
    <property type="entry name" value="Dimeric_a/b-barrel"/>
</dbReference>
<dbReference type="EMBL" id="QPFP01000004">
    <property type="protein sequence ID" value="TEB37486.1"/>
    <property type="molecule type" value="Genomic_DNA"/>
</dbReference>
<dbReference type="OrthoDB" id="5519740at2759"/>
<proteinExistence type="predicted"/>
<accession>A0A4Y7TTJ3</accession>
<evidence type="ECO:0000313" key="3">
    <source>
        <dbReference type="Proteomes" id="UP000298030"/>
    </source>
</evidence>
<sequence length="119" mass="13265">MSEPNPAAPKLQTFYVYAPDKKEAGVLDKRFSVRPQHLERMSGLISSKVIRFGGVLLDPEDQPTEADPRPRLSGSMMVVEAESIEKVKEIITTDIYYESGVWDPEKLVICPIIPAVPLP</sequence>
<dbReference type="Pfam" id="PF03795">
    <property type="entry name" value="YCII"/>
    <property type="match status" value="1"/>
</dbReference>
<reference evidence="2 3" key="1">
    <citation type="journal article" date="2019" name="Nat. Ecol. Evol.">
        <title>Megaphylogeny resolves global patterns of mushroom evolution.</title>
        <authorList>
            <person name="Varga T."/>
            <person name="Krizsan K."/>
            <person name="Foldi C."/>
            <person name="Dima B."/>
            <person name="Sanchez-Garcia M."/>
            <person name="Sanchez-Ramirez S."/>
            <person name="Szollosi G.J."/>
            <person name="Szarkandi J.G."/>
            <person name="Papp V."/>
            <person name="Albert L."/>
            <person name="Andreopoulos W."/>
            <person name="Angelini C."/>
            <person name="Antonin V."/>
            <person name="Barry K.W."/>
            <person name="Bougher N.L."/>
            <person name="Buchanan P."/>
            <person name="Buyck B."/>
            <person name="Bense V."/>
            <person name="Catcheside P."/>
            <person name="Chovatia M."/>
            <person name="Cooper J."/>
            <person name="Damon W."/>
            <person name="Desjardin D."/>
            <person name="Finy P."/>
            <person name="Geml J."/>
            <person name="Haridas S."/>
            <person name="Hughes K."/>
            <person name="Justo A."/>
            <person name="Karasinski D."/>
            <person name="Kautmanova I."/>
            <person name="Kiss B."/>
            <person name="Kocsube S."/>
            <person name="Kotiranta H."/>
            <person name="LaButti K.M."/>
            <person name="Lechner B.E."/>
            <person name="Liimatainen K."/>
            <person name="Lipzen A."/>
            <person name="Lukacs Z."/>
            <person name="Mihaltcheva S."/>
            <person name="Morgado L.N."/>
            <person name="Niskanen T."/>
            <person name="Noordeloos M.E."/>
            <person name="Ohm R.A."/>
            <person name="Ortiz-Santana B."/>
            <person name="Ovrebo C."/>
            <person name="Racz N."/>
            <person name="Riley R."/>
            <person name="Savchenko A."/>
            <person name="Shiryaev A."/>
            <person name="Soop K."/>
            <person name="Spirin V."/>
            <person name="Szebenyi C."/>
            <person name="Tomsovsky M."/>
            <person name="Tulloss R.E."/>
            <person name="Uehling J."/>
            <person name="Grigoriev I.V."/>
            <person name="Vagvolgyi C."/>
            <person name="Papp T."/>
            <person name="Martin F.M."/>
            <person name="Miettinen O."/>
            <person name="Hibbett D.S."/>
            <person name="Nagy L.G."/>
        </authorList>
    </citation>
    <scope>NUCLEOTIDE SEQUENCE [LARGE SCALE GENOMIC DNA]</scope>
    <source>
        <strain evidence="2 3">FP101781</strain>
    </source>
</reference>
<dbReference type="SUPFAM" id="SSF54909">
    <property type="entry name" value="Dimeric alpha+beta barrel"/>
    <property type="match status" value="1"/>
</dbReference>
<dbReference type="InterPro" id="IPR005545">
    <property type="entry name" value="YCII"/>
</dbReference>
<organism evidence="2 3">
    <name type="scientific">Coprinellus micaceus</name>
    <name type="common">Glistening ink-cap mushroom</name>
    <name type="synonym">Coprinus micaceus</name>
    <dbReference type="NCBI Taxonomy" id="71717"/>
    <lineage>
        <taxon>Eukaryota</taxon>
        <taxon>Fungi</taxon>
        <taxon>Dikarya</taxon>
        <taxon>Basidiomycota</taxon>
        <taxon>Agaricomycotina</taxon>
        <taxon>Agaricomycetes</taxon>
        <taxon>Agaricomycetidae</taxon>
        <taxon>Agaricales</taxon>
        <taxon>Agaricineae</taxon>
        <taxon>Psathyrellaceae</taxon>
        <taxon>Coprinellus</taxon>
    </lineage>
</organism>
<name>A0A4Y7TTJ3_COPMI</name>
<dbReference type="PANTHER" id="PTHR33606:SF3">
    <property type="entry name" value="PROTEIN YCII"/>
    <property type="match status" value="1"/>
</dbReference>
<gene>
    <name evidence="2" type="ORF">FA13DRAFT_1786612</name>
</gene>
<comment type="caution">
    <text evidence="2">The sequence shown here is derived from an EMBL/GenBank/DDBJ whole genome shotgun (WGS) entry which is preliminary data.</text>
</comment>
<evidence type="ECO:0000259" key="1">
    <source>
        <dbReference type="Pfam" id="PF03795"/>
    </source>
</evidence>
<dbReference type="Proteomes" id="UP000298030">
    <property type="component" value="Unassembled WGS sequence"/>
</dbReference>
<protein>
    <recommendedName>
        <fullName evidence="1">YCII-related domain-containing protein</fullName>
    </recommendedName>
</protein>
<evidence type="ECO:0000313" key="2">
    <source>
        <dbReference type="EMBL" id="TEB37486.1"/>
    </source>
</evidence>
<dbReference type="PANTHER" id="PTHR33606">
    <property type="entry name" value="PROTEIN YCII"/>
    <property type="match status" value="1"/>
</dbReference>
<dbReference type="InterPro" id="IPR051807">
    <property type="entry name" value="Sec-metab_biosynth-assoc"/>
</dbReference>
<keyword evidence="3" id="KW-1185">Reference proteome</keyword>
<feature type="domain" description="YCII-related" evidence="1">
    <location>
        <begin position="20"/>
        <end position="102"/>
    </location>
</feature>
<dbReference type="Gene3D" id="3.30.70.1060">
    <property type="entry name" value="Dimeric alpha+beta barrel"/>
    <property type="match status" value="1"/>
</dbReference>